<protein>
    <submittedName>
        <fullName evidence="2">Uncharacterized protein</fullName>
    </submittedName>
</protein>
<dbReference type="Proteomes" id="UP000179001">
    <property type="component" value="Unassembled WGS sequence"/>
</dbReference>
<keyword evidence="1" id="KW-0812">Transmembrane</keyword>
<dbReference type="AlphaFoldDB" id="A0A1F5SZV0"/>
<feature type="transmembrane region" description="Helical" evidence="1">
    <location>
        <begin position="46"/>
        <end position="65"/>
    </location>
</feature>
<gene>
    <name evidence="2" type="ORF">A2478_02885</name>
</gene>
<sequence length="67" mass="7583">MNILGMTLQTIGEVIIALMVMLVHHRMKVEKKIDIQVSRIMKSEQIIGLIAIAFMLAGFILQVVYEV</sequence>
<comment type="caution">
    <text evidence="2">The sequence shown here is derived from an EMBL/GenBank/DDBJ whole genome shotgun (WGS) entry which is preliminary data.</text>
</comment>
<evidence type="ECO:0000256" key="1">
    <source>
        <dbReference type="SAM" id="Phobius"/>
    </source>
</evidence>
<organism evidence="2 3">
    <name type="scientific">Candidatus Falkowbacteria bacterium RIFOXYC2_FULL_36_12</name>
    <dbReference type="NCBI Taxonomy" id="1798002"/>
    <lineage>
        <taxon>Bacteria</taxon>
        <taxon>Candidatus Falkowiibacteriota</taxon>
    </lineage>
</organism>
<feature type="transmembrane region" description="Helical" evidence="1">
    <location>
        <begin position="6"/>
        <end position="25"/>
    </location>
</feature>
<evidence type="ECO:0000313" key="2">
    <source>
        <dbReference type="EMBL" id="OGF32245.1"/>
    </source>
</evidence>
<proteinExistence type="predicted"/>
<keyword evidence="1" id="KW-1133">Transmembrane helix</keyword>
<accession>A0A1F5SZV0</accession>
<name>A0A1F5SZV0_9BACT</name>
<dbReference type="EMBL" id="MFGJ01000006">
    <property type="protein sequence ID" value="OGF32245.1"/>
    <property type="molecule type" value="Genomic_DNA"/>
</dbReference>
<evidence type="ECO:0000313" key="3">
    <source>
        <dbReference type="Proteomes" id="UP000179001"/>
    </source>
</evidence>
<keyword evidence="1" id="KW-0472">Membrane</keyword>
<reference evidence="2 3" key="1">
    <citation type="journal article" date="2016" name="Nat. Commun.">
        <title>Thousands of microbial genomes shed light on interconnected biogeochemical processes in an aquifer system.</title>
        <authorList>
            <person name="Anantharaman K."/>
            <person name="Brown C.T."/>
            <person name="Hug L.A."/>
            <person name="Sharon I."/>
            <person name="Castelle C.J."/>
            <person name="Probst A.J."/>
            <person name="Thomas B.C."/>
            <person name="Singh A."/>
            <person name="Wilkins M.J."/>
            <person name="Karaoz U."/>
            <person name="Brodie E.L."/>
            <person name="Williams K.H."/>
            <person name="Hubbard S.S."/>
            <person name="Banfield J.F."/>
        </authorList>
    </citation>
    <scope>NUCLEOTIDE SEQUENCE [LARGE SCALE GENOMIC DNA]</scope>
</reference>